<sequence>MLQAKQEVQQLLNQLPESVSFDDIQYHIYVRQKIKRGIEDVESGNTISEEEFDKRMSRWLEP</sequence>
<reference evidence="1" key="1">
    <citation type="journal article" date="2021" name="Microb. Physiol.">
        <title>Proteogenomic Insights into the Physiology of Marine, Sulfate-Reducing, Filamentous Desulfonema limicola and Desulfonema magnum.</title>
        <authorList>
            <person name="Schnaars V."/>
            <person name="Wohlbrand L."/>
            <person name="Scheve S."/>
            <person name="Hinrichs C."/>
            <person name="Reinhardt R."/>
            <person name="Rabus R."/>
        </authorList>
    </citation>
    <scope>NUCLEOTIDE SEQUENCE</scope>
    <source>
        <strain evidence="1">5ac10</strain>
    </source>
</reference>
<dbReference type="EMBL" id="CP061799">
    <property type="protein sequence ID" value="QTA82056.1"/>
    <property type="molecule type" value="Genomic_DNA"/>
</dbReference>
<dbReference type="AlphaFoldDB" id="A0A975BB17"/>
<organism evidence="1 2">
    <name type="scientific">Desulfonema limicola</name>
    <dbReference type="NCBI Taxonomy" id="45656"/>
    <lineage>
        <taxon>Bacteria</taxon>
        <taxon>Pseudomonadati</taxon>
        <taxon>Thermodesulfobacteriota</taxon>
        <taxon>Desulfobacteria</taxon>
        <taxon>Desulfobacterales</taxon>
        <taxon>Desulfococcaceae</taxon>
        <taxon>Desulfonema</taxon>
    </lineage>
</organism>
<dbReference type="Proteomes" id="UP000663720">
    <property type="component" value="Chromosome"/>
</dbReference>
<proteinExistence type="predicted"/>
<evidence type="ECO:0000313" key="2">
    <source>
        <dbReference type="Proteomes" id="UP000663720"/>
    </source>
</evidence>
<protein>
    <submittedName>
        <fullName evidence="1">Uncharacterized protein</fullName>
    </submittedName>
</protein>
<evidence type="ECO:0000313" key="1">
    <source>
        <dbReference type="EMBL" id="QTA82056.1"/>
    </source>
</evidence>
<dbReference type="RefSeq" id="WP_207688022.1">
    <property type="nucleotide sequence ID" value="NZ_CP061799.1"/>
</dbReference>
<keyword evidence="2" id="KW-1185">Reference proteome</keyword>
<name>A0A975BB17_9BACT</name>
<gene>
    <name evidence="1" type="ORF">dnl_44200</name>
</gene>
<accession>A0A975BB17</accession>
<dbReference type="KEGG" id="dli:dnl_44200"/>